<dbReference type="Proteomes" id="UP000198281">
    <property type="component" value="Unassembled WGS sequence"/>
</dbReference>
<dbReference type="SUPFAM" id="SSF53448">
    <property type="entry name" value="Nucleotide-diphospho-sugar transferases"/>
    <property type="match status" value="1"/>
</dbReference>
<sequence>MSEAEAAPHVAVVIVNYRTPDLAAGCVRSLLAERAALPTLQVVVVDGGSGDDSAERLAAALAAPELVDWVSLLALPINGGFGWANNQAMLRLLQQQRPPDFIHLLNPDTEIEPGAIVRLATHLRQHPRCGAVGSLLLDPDGSTAGSAFRFPSIGREFVRGSATPALGRVLGIAPTMVEDPSVEPDWVTGASVMFRADALRDAGLFDDGFFLYFEEVELMWRLRRAGWSVAFEPRSRVVHVGGAATGVHIAKVQRRPAYWFNSRRRMFVRTQGRAAAAAAAMAWMAGRMLWKVRAGLGFARGRPTAAPETADHLQRSLRARPEDHRPAVAQWTDTPGTPPAWMDDAA</sequence>
<dbReference type="InterPro" id="IPR029044">
    <property type="entry name" value="Nucleotide-diphossugar_trans"/>
</dbReference>
<proteinExistence type="predicted"/>
<keyword evidence="3" id="KW-1185">Reference proteome</keyword>
<organism evidence="2 3">
    <name type="scientific">Edaphosphingomonas laterariae</name>
    <dbReference type="NCBI Taxonomy" id="861865"/>
    <lineage>
        <taxon>Bacteria</taxon>
        <taxon>Pseudomonadati</taxon>
        <taxon>Pseudomonadota</taxon>
        <taxon>Alphaproteobacteria</taxon>
        <taxon>Sphingomonadales</taxon>
        <taxon>Rhizorhabdaceae</taxon>
        <taxon>Edaphosphingomonas</taxon>
    </lineage>
</organism>
<name>A0A239HQK9_9SPHN</name>
<evidence type="ECO:0000256" key="1">
    <source>
        <dbReference type="SAM" id="MobiDB-lite"/>
    </source>
</evidence>
<reference evidence="3" key="1">
    <citation type="submission" date="2017-06" db="EMBL/GenBank/DDBJ databases">
        <authorList>
            <person name="Varghese N."/>
            <person name="Submissions S."/>
        </authorList>
    </citation>
    <scope>NUCLEOTIDE SEQUENCE [LARGE SCALE GENOMIC DNA]</scope>
    <source>
        <strain evidence="3">LNB2</strain>
    </source>
</reference>
<dbReference type="CDD" id="cd04186">
    <property type="entry name" value="GT_2_like_c"/>
    <property type="match status" value="1"/>
</dbReference>
<evidence type="ECO:0000313" key="2">
    <source>
        <dbReference type="EMBL" id="SNS83637.1"/>
    </source>
</evidence>
<feature type="region of interest" description="Disordered" evidence="1">
    <location>
        <begin position="318"/>
        <end position="346"/>
    </location>
</feature>
<evidence type="ECO:0000313" key="3">
    <source>
        <dbReference type="Proteomes" id="UP000198281"/>
    </source>
</evidence>
<protein>
    <submittedName>
        <fullName evidence="2">Glycosyltransferase, GT2 family</fullName>
    </submittedName>
</protein>
<accession>A0A239HQK9</accession>
<dbReference type="EMBL" id="FZOS01000018">
    <property type="protein sequence ID" value="SNS83637.1"/>
    <property type="molecule type" value="Genomic_DNA"/>
</dbReference>
<gene>
    <name evidence="2" type="ORF">SAMN06295912_11870</name>
</gene>
<dbReference type="Pfam" id="PF13641">
    <property type="entry name" value="Glyco_tranf_2_3"/>
    <property type="match status" value="1"/>
</dbReference>
<dbReference type="PANTHER" id="PTHR43179:SF7">
    <property type="entry name" value="RHAMNOSYLTRANSFERASE WBBL"/>
    <property type="match status" value="1"/>
</dbReference>
<dbReference type="PANTHER" id="PTHR43179">
    <property type="entry name" value="RHAMNOSYLTRANSFERASE WBBL"/>
    <property type="match status" value="1"/>
</dbReference>
<dbReference type="AlphaFoldDB" id="A0A239HQK9"/>
<dbReference type="GO" id="GO:0016740">
    <property type="term" value="F:transferase activity"/>
    <property type="evidence" value="ECO:0007669"/>
    <property type="project" value="UniProtKB-KW"/>
</dbReference>
<dbReference type="Gene3D" id="3.90.550.10">
    <property type="entry name" value="Spore Coat Polysaccharide Biosynthesis Protein SpsA, Chain A"/>
    <property type="match status" value="1"/>
</dbReference>
<dbReference type="RefSeq" id="WP_089220413.1">
    <property type="nucleotide sequence ID" value="NZ_FZOS01000018.1"/>
</dbReference>
<keyword evidence="2" id="KW-0808">Transferase</keyword>
<dbReference type="OrthoDB" id="9771846at2"/>